<feature type="transmembrane region" description="Helical" evidence="1">
    <location>
        <begin position="224"/>
        <end position="245"/>
    </location>
</feature>
<feature type="transmembrane region" description="Helical" evidence="1">
    <location>
        <begin position="58"/>
        <end position="80"/>
    </location>
</feature>
<organism evidence="2 3">
    <name type="scientific">Amnibacterium kyonggiense</name>
    <dbReference type="NCBI Taxonomy" id="595671"/>
    <lineage>
        <taxon>Bacteria</taxon>
        <taxon>Bacillati</taxon>
        <taxon>Actinomycetota</taxon>
        <taxon>Actinomycetes</taxon>
        <taxon>Micrococcales</taxon>
        <taxon>Microbacteriaceae</taxon>
        <taxon>Amnibacterium</taxon>
    </lineage>
</organism>
<dbReference type="EMBL" id="SOAM01000002">
    <property type="protein sequence ID" value="TDS77369.1"/>
    <property type="molecule type" value="Genomic_DNA"/>
</dbReference>
<dbReference type="PANTHER" id="PTHR40078">
    <property type="entry name" value="INTEGRAL MEMBRANE PROTEIN-RELATED"/>
    <property type="match status" value="1"/>
</dbReference>
<feature type="transmembrane region" description="Helical" evidence="1">
    <location>
        <begin position="100"/>
        <end position="119"/>
    </location>
</feature>
<evidence type="ECO:0000313" key="2">
    <source>
        <dbReference type="EMBL" id="TDS77369.1"/>
    </source>
</evidence>
<dbReference type="PANTHER" id="PTHR40078:SF1">
    <property type="entry name" value="INTEGRAL MEMBRANE PROTEIN"/>
    <property type="match status" value="1"/>
</dbReference>
<feature type="transmembrane region" description="Helical" evidence="1">
    <location>
        <begin position="157"/>
        <end position="180"/>
    </location>
</feature>
<feature type="transmembrane region" description="Helical" evidence="1">
    <location>
        <begin position="6"/>
        <end position="23"/>
    </location>
</feature>
<evidence type="ECO:0000256" key="1">
    <source>
        <dbReference type="SAM" id="Phobius"/>
    </source>
</evidence>
<sequence>MVLDPTLAVTAAVGAVVLLAGAVRREAVRDGFGLRPGPRSHDAAVPAARPLALPQPAALLRGGQLVVGLLLYGASLALMLRAQLGVGPWDVLAQGVARVTGVPFGLVTNGIGALLLLLWVPLRQRPGIGTLLNVLLVGTAAQVVLDLIAVPEGLLPRIALLVGGMLLLAVATAVYVGAGLGAGPRDGLMLGLHRRFGWPVWLARAVVEGSALLLGWLLGGNVGIGTIAFALGIGPLCGVAIRLLAPSQLRRH</sequence>
<proteinExistence type="predicted"/>
<keyword evidence="1" id="KW-1133">Transmembrane helix</keyword>
<keyword evidence="1" id="KW-0812">Transmembrane</keyword>
<dbReference type="AlphaFoldDB" id="A0A4R7FLW4"/>
<dbReference type="InterPro" id="IPR038750">
    <property type="entry name" value="YczE/YyaS-like"/>
</dbReference>
<dbReference type="RefSeq" id="WP_246018090.1">
    <property type="nucleotide sequence ID" value="NZ_BAAARP010000002.1"/>
</dbReference>
<name>A0A4R7FLW4_9MICO</name>
<dbReference type="Pfam" id="PF19700">
    <property type="entry name" value="DUF6198"/>
    <property type="match status" value="1"/>
</dbReference>
<reference evidence="2 3" key="1">
    <citation type="submission" date="2019-03" db="EMBL/GenBank/DDBJ databases">
        <title>Genomic Encyclopedia of Archaeal and Bacterial Type Strains, Phase II (KMG-II): from individual species to whole genera.</title>
        <authorList>
            <person name="Goeker M."/>
        </authorList>
    </citation>
    <scope>NUCLEOTIDE SEQUENCE [LARGE SCALE GENOMIC DNA]</scope>
    <source>
        <strain evidence="2 3">DSM 24782</strain>
    </source>
</reference>
<accession>A0A4R7FLW4</accession>
<comment type="caution">
    <text evidence="2">The sequence shown here is derived from an EMBL/GenBank/DDBJ whole genome shotgun (WGS) entry which is preliminary data.</text>
</comment>
<dbReference type="Proteomes" id="UP000295344">
    <property type="component" value="Unassembled WGS sequence"/>
</dbReference>
<gene>
    <name evidence="2" type="ORF">CLV52_2313</name>
</gene>
<evidence type="ECO:0000313" key="3">
    <source>
        <dbReference type="Proteomes" id="UP000295344"/>
    </source>
</evidence>
<keyword evidence="1" id="KW-0472">Membrane</keyword>
<protein>
    <submittedName>
        <fullName evidence="2">Putative membrane protein YczE</fullName>
    </submittedName>
</protein>
<feature type="transmembrane region" description="Helical" evidence="1">
    <location>
        <begin position="201"/>
        <end position="218"/>
    </location>
</feature>
<feature type="transmembrane region" description="Helical" evidence="1">
    <location>
        <begin position="131"/>
        <end position="151"/>
    </location>
</feature>
<keyword evidence="3" id="KW-1185">Reference proteome</keyword>